<reference evidence="1" key="1">
    <citation type="submission" date="2018-05" db="EMBL/GenBank/DDBJ databases">
        <authorList>
            <person name="Lanie J.A."/>
            <person name="Ng W.-L."/>
            <person name="Kazmierczak K.M."/>
            <person name="Andrzejewski T.M."/>
            <person name="Davidsen T.M."/>
            <person name="Wayne K.J."/>
            <person name="Tettelin H."/>
            <person name="Glass J.I."/>
            <person name="Rusch D."/>
            <person name="Podicherti R."/>
            <person name="Tsui H.-C.T."/>
            <person name="Winkler M.E."/>
        </authorList>
    </citation>
    <scope>NUCLEOTIDE SEQUENCE</scope>
</reference>
<name>A0A382EJB0_9ZZZZ</name>
<organism evidence="1">
    <name type="scientific">marine metagenome</name>
    <dbReference type="NCBI Taxonomy" id="408172"/>
    <lineage>
        <taxon>unclassified sequences</taxon>
        <taxon>metagenomes</taxon>
        <taxon>ecological metagenomes</taxon>
    </lineage>
</organism>
<sequence length="353" mass="39354">MNKSIVLIAVLSLCHGQDEFFQPTKSIGGYGELHYSSSAREGSDPIKALDFHRFIIYYAASFSEKWSFFSEVELEHNFVNDGEGELELEQAFIEYRGTKSGFKGGVILLTAGLLNEYHEPPLFLSVERPEYSKYVIPTTWFANGLSVNYKPLDGFKLRFAMLEDLHGEGIGSGIRSGRGKGYKTTAYDWTKNISVAYTGIPGLRLGGSYTMNNAPIHNDPDTTSNISLIECHAKYDAKNIFAVFEYGSIAYDGTNHTPPYESSGGYYSDLGYNIGPILSLSGKLMPWIRYSDYNRGTNAEGVVPTKHYTITKLGLTYWPIDQIAFKIDYGTRVTEDADTDDVTELNIGIGYSF</sequence>
<evidence type="ECO:0000313" key="1">
    <source>
        <dbReference type="EMBL" id="SVB50555.1"/>
    </source>
</evidence>
<proteinExistence type="predicted"/>
<dbReference type="Gene3D" id="2.40.160.10">
    <property type="entry name" value="Porin"/>
    <property type="match status" value="1"/>
</dbReference>
<gene>
    <name evidence="1" type="ORF">METZ01_LOCUS203409</name>
</gene>
<dbReference type="EMBL" id="UINC01044719">
    <property type="protein sequence ID" value="SVB50555.1"/>
    <property type="molecule type" value="Genomic_DNA"/>
</dbReference>
<dbReference type="AlphaFoldDB" id="A0A382EJB0"/>
<accession>A0A382EJB0</accession>
<protein>
    <recommendedName>
        <fullName evidence="2">Porin domain-containing protein</fullName>
    </recommendedName>
</protein>
<dbReference type="SUPFAM" id="SSF56935">
    <property type="entry name" value="Porins"/>
    <property type="match status" value="1"/>
</dbReference>
<evidence type="ECO:0008006" key="2">
    <source>
        <dbReference type="Google" id="ProtNLM"/>
    </source>
</evidence>
<dbReference type="InterPro" id="IPR023614">
    <property type="entry name" value="Porin_dom_sf"/>
</dbReference>